<dbReference type="Gene3D" id="3.40.220.10">
    <property type="entry name" value="Leucine Aminopeptidase, subunit E, domain 1"/>
    <property type="match status" value="1"/>
</dbReference>
<sequence length="138" mass="15256">MAAISNSTADTTGEANEAISGRRLRVAFISAAYGYKPAGSFERDPPSYEQDLCKRSDLQQVLTTPHPSEPSTVLYAISATGGIFSQNVLVNTGPGHEYEALETPSYLHVISVTPVRRPRNCDVNMMTQRLPHSLRRWY</sequence>
<name>A0A9P7MKL3_9HYPO</name>
<comment type="caution">
    <text evidence="1">The sequence shown here is derived from an EMBL/GenBank/DDBJ whole genome shotgun (WGS) entry which is preliminary data.</text>
</comment>
<dbReference type="AlphaFoldDB" id="A0A9P7MKL3"/>
<gene>
    <name evidence="1" type="ORF">E4U56_007973</name>
</gene>
<accession>A0A9P7MKL3</accession>
<proteinExistence type="predicted"/>
<dbReference type="InterPro" id="IPR043472">
    <property type="entry name" value="Macro_dom-like"/>
</dbReference>
<dbReference type="EMBL" id="SRPS01000840">
    <property type="protein sequence ID" value="KAG5954360.1"/>
    <property type="molecule type" value="Genomic_DNA"/>
</dbReference>
<dbReference type="PANTHER" id="PTHR35596:SF2">
    <property type="entry name" value="MICROBIAL-TYPE PARG CATALYTIC DOMAIN-CONTAINING PROTEIN"/>
    <property type="match status" value="1"/>
</dbReference>
<evidence type="ECO:0000313" key="1">
    <source>
        <dbReference type="EMBL" id="KAG5954360.1"/>
    </source>
</evidence>
<dbReference type="Proteomes" id="UP000784919">
    <property type="component" value="Unassembled WGS sequence"/>
</dbReference>
<protein>
    <submittedName>
        <fullName evidence="1">Uncharacterized protein</fullName>
    </submittedName>
</protein>
<evidence type="ECO:0000313" key="2">
    <source>
        <dbReference type="Proteomes" id="UP000784919"/>
    </source>
</evidence>
<dbReference type="PANTHER" id="PTHR35596">
    <property type="entry name" value="DUF2263 DOMAIN-CONTAINING PROTEIN"/>
    <property type="match status" value="1"/>
</dbReference>
<organism evidence="1 2">
    <name type="scientific">Claviceps arundinis</name>
    <dbReference type="NCBI Taxonomy" id="1623583"/>
    <lineage>
        <taxon>Eukaryota</taxon>
        <taxon>Fungi</taxon>
        <taxon>Dikarya</taxon>
        <taxon>Ascomycota</taxon>
        <taxon>Pezizomycotina</taxon>
        <taxon>Sordariomycetes</taxon>
        <taxon>Hypocreomycetidae</taxon>
        <taxon>Hypocreales</taxon>
        <taxon>Clavicipitaceae</taxon>
        <taxon>Claviceps</taxon>
    </lineage>
</organism>
<reference evidence="1" key="1">
    <citation type="journal article" date="2020" name="bioRxiv">
        <title>Whole genome comparisons of ergot fungi reveals the divergence and evolution of species within the genus Claviceps are the result of varying mechanisms driving genome evolution and host range expansion.</title>
        <authorList>
            <person name="Wyka S.A."/>
            <person name="Mondo S.J."/>
            <person name="Liu M."/>
            <person name="Dettman J."/>
            <person name="Nalam V."/>
            <person name="Broders K.D."/>
        </authorList>
    </citation>
    <scope>NUCLEOTIDE SEQUENCE</scope>
    <source>
        <strain evidence="1">CCC 1102</strain>
    </source>
</reference>